<dbReference type="AlphaFoldDB" id="A0AAW0YNY3"/>
<accession>A0AAW0YNY3</accession>
<protein>
    <submittedName>
        <fullName evidence="1">Uncharacterized protein</fullName>
    </submittedName>
</protein>
<evidence type="ECO:0000313" key="1">
    <source>
        <dbReference type="EMBL" id="KAK8753171.1"/>
    </source>
</evidence>
<proteinExistence type="predicted"/>
<gene>
    <name evidence="1" type="ORF">OTU49_002986</name>
</gene>
<reference evidence="1 2" key="1">
    <citation type="journal article" date="2024" name="BMC Genomics">
        <title>Genome assembly of redclaw crayfish (Cherax quadricarinatus) provides insights into its immune adaptation and hypoxia tolerance.</title>
        <authorList>
            <person name="Liu Z."/>
            <person name="Zheng J."/>
            <person name="Li H."/>
            <person name="Fang K."/>
            <person name="Wang S."/>
            <person name="He J."/>
            <person name="Zhou D."/>
            <person name="Weng S."/>
            <person name="Chi M."/>
            <person name="Gu Z."/>
            <person name="He J."/>
            <person name="Li F."/>
            <person name="Wang M."/>
        </authorList>
    </citation>
    <scope>NUCLEOTIDE SEQUENCE [LARGE SCALE GENOMIC DNA]</scope>
    <source>
        <strain evidence="1">ZL_2023a</strain>
    </source>
</reference>
<organism evidence="1 2">
    <name type="scientific">Cherax quadricarinatus</name>
    <name type="common">Australian red claw crayfish</name>
    <dbReference type="NCBI Taxonomy" id="27406"/>
    <lineage>
        <taxon>Eukaryota</taxon>
        <taxon>Metazoa</taxon>
        <taxon>Ecdysozoa</taxon>
        <taxon>Arthropoda</taxon>
        <taxon>Crustacea</taxon>
        <taxon>Multicrustacea</taxon>
        <taxon>Malacostraca</taxon>
        <taxon>Eumalacostraca</taxon>
        <taxon>Eucarida</taxon>
        <taxon>Decapoda</taxon>
        <taxon>Pleocyemata</taxon>
        <taxon>Astacidea</taxon>
        <taxon>Parastacoidea</taxon>
        <taxon>Parastacidae</taxon>
        <taxon>Cherax</taxon>
    </lineage>
</organism>
<evidence type="ECO:0000313" key="2">
    <source>
        <dbReference type="Proteomes" id="UP001445076"/>
    </source>
</evidence>
<dbReference type="EMBL" id="JARKIK010000003">
    <property type="protein sequence ID" value="KAK8753171.1"/>
    <property type="molecule type" value="Genomic_DNA"/>
</dbReference>
<dbReference type="Proteomes" id="UP001445076">
    <property type="component" value="Unassembled WGS sequence"/>
</dbReference>
<comment type="caution">
    <text evidence="1">The sequence shown here is derived from an EMBL/GenBank/DDBJ whole genome shotgun (WGS) entry which is preliminary data.</text>
</comment>
<keyword evidence="2" id="KW-1185">Reference proteome</keyword>
<name>A0AAW0YNY3_CHEQU</name>
<sequence>MRKLMAFDLKEAPQVASGGFWSLPKYLRNSNRISICRNGGIWTSRRQEGAFKALVVLFKEIKFHSSELKYFVLGNSMLQPCYMIFVTVINCTKGRHTSR</sequence>